<name>A0A402CW26_9BACT</name>
<proteinExistence type="predicted"/>
<dbReference type="RefSeq" id="WP_218025585.1">
    <property type="nucleotide sequence ID" value="NZ_AP025739.1"/>
</dbReference>
<gene>
    <name evidence="1" type="ORF">CCAX7_60680</name>
</gene>
<accession>A0A402CW26</accession>
<dbReference type="AlphaFoldDB" id="A0A402CW26"/>
<evidence type="ECO:0000313" key="2">
    <source>
        <dbReference type="Proteomes" id="UP000287394"/>
    </source>
</evidence>
<protein>
    <submittedName>
        <fullName evidence="1">Uncharacterized protein</fullName>
    </submittedName>
</protein>
<reference evidence="1 2" key="1">
    <citation type="journal article" date="2019" name="Int. J. Syst. Evol. Microbiol.">
        <title>Capsulimonas corticalis gen. nov., sp. nov., an aerobic capsulated bacterium, of a novel bacterial order, Capsulimonadales ord. nov., of the class Armatimonadia of the phylum Armatimonadetes.</title>
        <authorList>
            <person name="Li J."/>
            <person name="Kudo C."/>
            <person name="Tonouchi A."/>
        </authorList>
    </citation>
    <scope>NUCLEOTIDE SEQUENCE [LARGE SCALE GENOMIC DNA]</scope>
    <source>
        <strain evidence="1 2">AX-7</strain>
    </source>
</reference>
<organism evidence="1 2">
    <name type="scientific">Capsulimonas corticalis</name>
    <dbReference type="NCBI Taxonomy" id="2219043"/>
    <lineage>
        <taxon>Bacteria</taxon>
        <taxon>Bacillati</taxon>
        <taxon>Armatimonadota</taxon>
        <taxon>Armatimonadia</taxon>
        <taxon>Capsulimonadales</taxon>
        <taxon>Capsulimonadaceae</taxon>
        <taxon>Capsulimonas</taxon>
    </lineage>
</organism>
<dbReference type="EMBL" id="AP025739">
    <property type="protein sequence ID" value="BDI34017.1"/>
    <property type="molecule type" value="Genomic_DNA"/>
</dbReference>
<dbReference type="Pfam" id="PF06210">
    <property type="entry name" value="DUF1003"/>
    <property type="match status" value="1"/>
</dbReference>
<dbReference type="KEGG" id="ccot:CCAX7_60680"/>
<evidence type="ECO:0000313" key="1">
    <source>
        <dbReference type="EMBL" id="BDI34017.1"/>
    </source>
</evidence>
<dbReference type="Proteomes" id="UP000287394">
    <property type="component" value="Chromosome"/>
</dbReference>
<dbReference type="InterPro" id="IPR010406">
    <property type="entry name" value="DUF1003"/>
</dbReference>
<sequence length="206" mass="23118">MTTIDPEAASNSDGPLMHAAGVFEHLRLPHFTHDHPPVKNANTEHENALSPLDKLAIKITDKVGSMGFFMVIFTWTVLWTGYNILASEVSSLHWKAFDPFPAFVAYLLISNVIQILLMPLIMVGQNIQGRHSETRAELDFEINQKAEKEVMAVLRHLEHNTDLILQLMKHLECRVSDEEMRAIKAEIGLADRLASLDPKTDGGENI</sequence>
<keyword evidence="2" id="KW-1185">Reference proteome</keyword>